<comment type="caution">
    <text evidence="6">The sequence shown here is derived from an EMBL/GenBank/DDBJ whole genome shotgun (WGS) entry which is preliminary data.</text>
</comment>
<sequence>MYTAGIDMGSRTIKVVFLEELKVDGAPQLRWGIKKTLIMFPDDLDMDVAAEKIFTDGLTEAGIAREQITRVVATGAGRKQVKFAHENITEVGAGARGALFMCPSARTVIDVGAEEGRGVKATPEGKVVDFAGNEKCAAGAGAFAESMSRALQLSLKEFGEASLRSNKTIPMNAQCTVFAESEVVSLIHANTPKEDIAKAVLDAVASRVTAMARRVGIEEDVVLIGGMVHNAGFVQSLKAALGVEKVLLPDLPEYVGALGAALIAAEANA</sequence>
<dbReference type="GO" id="GO:0046872">
    <property type="term" value="F:metal ion binding"/>
    <property type="evidence" value="ECO:0007669"/>
    <property type="project" value="UniProtKB-KW"/>
</dbReference>
<dbReference type="InterPro" id="IPR051805">
    <property type="entry name" value="Dehydratase_Activator_Redct"/>
</dbReference>
<proteinExistence type="predicted"/>
<dbReference type="PANTHER" id="PTHR32329">
    <property type="entry name" value="BIFUNCTIONAL PROTEIN [INCLUDES 2-HYDROXYACYL-COA DEHYDRATASE (N-TER) AND ITS ACTIVATOR DOMAIN (C_TERM)-RELATED"/>
    <property type="match status" value="1"/>
</dbReference>
<dbReference type="EMBL" id="MFSP01000030">
    <property type="protein sequence ID" value="OGI69025.1"/>
    <property type="molecule type" value="Genomic_DNA"/>
</dbReference>
<keyword evidence="2" id="KW-0479">Metal-binding</keyword>
<accession>A0A1F6VHK6</accession>
<dbReference type="SUPFAM" id="SSF53067">
    <property type="entry name" value="Actin-like ATPase domain"/>
    <property type="match status" value="1"/>
</dbReference>
<feature type="domain" description="ATPase BadF/BadG/BcrA/BcrD type" evidence="5">
    <location>
        <begin position="5"/>
        <end position="264"/>
    </location>
</feature>
<dbReference type="NCBIfam" id="TIGR00241">
    <property type="entry name" value="CoA_E_activ"/>
    <property type="match status" value="1"/>
</dbReference>
<comment type="cofactor">
    <cofactor evidence="1">
        <name>[4Fe-4S] cluster</name>
        <dbReference type="ChEBI" id="CHEBI:49883"/>
    </cofactor>
</comment>
<dbReference type="Proteomes" id="UP000179076">
    <property type="component" value="Unassembled WGS sequence"/>
</dbReference>
<evidence type="ECO:0000256" key="3">
    <source>
        <dbReference type="ARBA" id="ARBA00023004"/>
    </source>
</evidence>
<dbReference type="Pfam" id="PF01869">
    <property type="entry name" value="BcrAD_BadFG"/>
    <property type="match status" value="1"/>
</dbReference>
<gene>
    <name evidence="6" type="ORF">A2W18_13830</name>
</gene>
<dbReference type="AlphaFoldDB" id="A0A1F6VHK6"/>
<evidence type="ECO:0000256" key="4">
    <source>
        <dbReference type="ARBA" id="ARBA00023014"/>
    </source>
</evidence>
<dbReference type="GO" id="GO:0051536">
    <property type="term" value="F:iron-sulfur cluster binding"/>
    <property type="evidence" value="ECO:0007669"/>
    <property type="project" value="UniProtKB-KW"/>
</dbReference>
<evidence type="ECO:0000256" key="2">
    <source>
        <dbReference type="ARBA" id="ARBA00022723"/>
    </source>
</evidence>
<dbReference type="InterPro" id="IPR043129">
    <property type="entry name" value="ATPase_NBD"/>
</dbReference>
<evidence type="ECO:0000259" key="5">
    <source>
        <dbReference type="Pfam" id="PF01869"/>
    </source>
</evidence>
<organism evidence="6 7">
    <name type="scientific">Candidatus Muproteobacteria bacterium RBG_16_60_9</name>
    <dbReference type="NCBI Taxonomy" id="1817755"/>
    <lineage>
        <taxon>Bacteria</taxon>
        <taxon>Pseudomonadati</taxon>
        <taxon>Pseudomonadota</taxon>
        <taxon>Candidatus Muproteobacteria</taxon>
    </lineage>
</organism>
<keyword evidence="3" id="KW-0408">Iron</keyword>
<name>A0A1F6VHK6_9PROT</name>
<dbReference type="InterPro" id="IPR002731">
    <property type="entry name" value="ATPase_BadF"/>
</dbReference>
<dbReference type="Gene3D" id="3.30.420.40">
    <property type="match status" value="2"/>
</dbReference>
<evidence type="ECO:0000256" key="1">
    <source>
        <dbReference type="ARBA" id="ARBA00001966"/>
    </source>
</evidence>
<dbReference type="PANTHER" id="PTHR32329:SF2">
    <property type="entry name" value="BIFUNCTIONAL PROTEIN [INCLUDES 2-HYDROXYACYL-COA DEHYDRATASE (N-TER) AND ITS ACTIVATOR DOMAIN (C_TERM)"/>
    <property type="match status" value="1"/>
</dbReference>
<reference evidence="6 7" key="1">
    <citation type="journal article" date="2016" name="Nat. Commun.">
        <title>Thousands of microbial genomes shed light on interconnected biogeochemical processes in an aquifer system.</title>
        <authorList>
            <person name="Anantharaman K."/>
            <person name="Brown C.T."/>
            <person name="Hug L.A."/>
            <person name="Sharon I."/>
            <person name="Castelle C.J."/>
            <person name="Probst A.J."/>
            <person name="Thomas B.C."/>
            <person name="Singh A."/>
            <person name="Wilkins M.J."/>
            <person name="Karaoz U."/>
            <person name="Brodie E.L."/>
            <person name="Williams K.H."/>
            <person name="Hubbard S.S."/>
            <person name="Banfield J.F."/>
        </authorList>
    </citation>
    <scope>NUCLEOTIDE SEQUENCE [LARGE SCALE GENOMIC DNA]</scope>
</reference>
<protein>
    <submittedName>
        <fullName evidence="6">CoA activase</fullName>
    </submittedName>
</protein>
<dbReference type="InterPro" id="IPR008275">
    <property type="entry name" value="CoA_E_activase_dom"/>
</dbReference>
<keyword evidence="4" id="KW-0411">Iron-sulfur</keyword>
<evidence type="ECO:0000313" key="7">
    <source>
        <dbReference type="Proteomes" id="UP000179076"/>
    </source>
</evidence>
<dbReference type="CDD" id="cd24107">
    <property type="entry name" value="ASKHA_NBD_benz_CoA_BzdP"/>
    <property type="match status" value="1"/>
</dbReference>
<evidence type="ECO:0000313" key="6">
    <source>
        <dbReference type="EMBL" id="OGI69025.1"/>
    </source>
</evidence>